<dbReference type="Proteomes" id="UP000198418">
    <property type="component" value="Unassembled WGS sequence"/>
</dbReference>
<dbReference type="OrthoDB" id="100177at2"/>
<sequence>MSATPPDRDDIEAELARVLASPDFEKNQGASRFLKFVVAETLDGRGDRLKAFTIATQALEREDTFDSQNNSAVRVQALRLRQLLQAWYEGPGANSPVRIEIKTGTYKPNFVRGAPLDAEAQCGASDLAARSDLPAPQEAAPPERRSFGRRFAGALGLAFSVFFVALTGLMTEPASPPGARSGNAPPLPSLRIERPSGDKPLGDLAQALELEFSAFDNVIVRKSNAEARSSVNAYALSLQPADKAYVAELLRLSDRTLVWAERFPLPDGADALARQARGLAQTLGDAYGVIDVDALRLLNDFDGMPRGFNCTLSAFTFLKNQSLDRLRVARECLEVAVGANARDDDARAMLAIVLVHDAFYAPPESDSRADLARAEKLAQEAFDLAPRRARSYFARFVAAYAAQRYDEAFVAARAALALNGNSTLFARAIGAAYILRGDVEAGMALLNPLIDATNDVSPASGAAALGHELRGERREAERLLARPGASNQALALLLQLSLCADAACARDRSADLRRNFPGIAADIGAALDRIGAAEPVKTRLQTSPLRDDQR</sequence>
<protein>
    <recommendedName>
        <fullName evidence="5">Tetratricopeptide repeat protein</fullName>
    </recommendedName>
</protein>
<reference evidence="4" key="1">
    <citation type="submission" date="2017-06" db="EMBL/GenBank/DDBJ databases">
        <authorList>
            <person name="Varghese N."/>
            <person name="Submissions S."/>
        </authorList>
    </citation>
    <scope>NUCLEOTIDE SEQUENCE [LARGE SCALE GENOMIC DNA]</scope>
    <source>
        <strain evidence="4">DSM 137</strain>
    </source>
</reference>
<keyword evidence="4" id="KW-1185">Reference proteome</keyword>
<name>A0A212RTX1_RHOAC</name>
<evidence type="ECO:0000313" key="4">
    <source>
        <dbReference type="Proteomes" id="UP000198418"/>
    </source>
</evidence>
<dbReference type="AlphaFoldDB" id="A0A212RTX1"/>
<keyword evidence="2" id="KW-1133">Transmembrane helix</keyword>
<evidence type="ECO:0000256" key="2">
    <source>
        <dbReference type="SAM" id="Phobius"/>
    </source>
</evidence>
<evidence type="ECO:0000313" key="3">
    <source>
        <dbReference type="EMBL" id="SNB76116.1"/>
    </source>
</evidence>
<accession>A0A212RTX1</accession>
<feature type="region of interest" description="Disordered" evidence="1">
    <location>
        <begin position="174"/>
        <end position="198"/>
    </location>
</feature>
<dbReference type="SUPFAM" id="SSF48452">
    <property type="entry name" value="TPR-like"/>
    <property type="match status" value="1"/>
</dbReference>
<evidence type="ECO:0000256" key="1">
    <source>
        <dbReference type="SAM" id="MobiDB-lite"/>
    </source>
</evidence>
<evidence type="ECO:0008006" key="5">
    <source>
        <dbReference type="Google" id="ProtNLM"/>
    </source>
</evidence>
<dbReference type="EMBL" id="FYDG01000007">
    <property type="protein sequence ID" value="SNB76116.1"/>
    <property type="molecule type" value="Genomic_DNA"/>
</dbReference>
<gene>
    <name evidence="3" type="ORF">SAMN06265338_107104</name>
</gene>
<feature type="transmembrane region" description="Helical" evidence="2">
    <location>
        <begin position="151"/>
        <end position="170"/>
    </location>
</feature>
<dbReference type="InterPro" id="IPR011990">
    <property type="entry name" value="TPR-like_helical_dom_sf"/>
</dbReference>
<proteinExistence type="predicted"/>
<organism evidence="3 4">
    <name type="scientific">Rhodoblastus acidophilus</name>
    <name type="common">Rhodopseudomonas acidophila</name>
    <dbReference type="NCBI Taxonomy" id="1074"/>
    <lineage>
        <taxon>Bacteria</taxon>
        <taxon>Pseudomonadati</taxon>
        <taxon>Pseudomonadota</taxon>
        <taxon>Alphaproteobacteria</taxon>
        <taxon>Hyphomicrobiales</taxon>
        <taxon>Rhodoblastaceae</taxon>
        <taxon>Rhodoblastus</taxon>
    </lineage>
</organism>
<dbReference type="Gene3D" id="1.25.40.10">
    <property type="entry name" value="Tetratricopeptide repeat domain"/>
    <property type="match status" value="1"/>
</dbReference>
<keyword evidence="2" id="KW-0812">Transmembrane</keyword>
<keyword evidence="2" id="KW-0472">Membrane</keyword>
<dbReference type="RefSeq" id="WP_088521336.1">
    <property type="nucleotide sequence ID" value="NZ_FYDG01000007.1"/>
</dbReference>